<dbReference type="InterPro" id="IPR008984">
    <property type="entry name" value="SMAD_FHA_dom_sf"/>
</dbReference>
<dbReference type="EMBL" id="BRYA01000254">
    <property type="protein sequence ID" value="GMI45560.1"/>
    <property type="molecule type" value="Genomic_DNA"/>
</dbReference>
<dbReference type="Proteomes" id="UP001165065">
    <property type="component" value="Unassembled WGS sequence"/>
</dbReference>
<feature type="region of interest" description="Disordered" evidence="1">
    <location>
        <begin position="1"/>
        <end position="25"/>
    </location>
</feature>
<proteinExistence type="predicted"/>
<protein>
    <recommendedName>
        <fullName evidence="2">FHA domain-containing protein</fullName>
    </recommendedName>
</protein>
<dbReference type="AlphaFoldDB" id="A0A9W7GI40"/>
<comment type="caution">
    <text evidence="3">The sequence shown here is derived from an EMBL/GenBank/DDBJ whole genome shotgun (WGS) entry which is preliminary data.</text>
</comment>
<evidence type="ECO:0000256" key="1">
    <source>
        <dbReference type="SAM" id="MobiDB-lite"/>
    </source>
</evidence>
<dbReference type="Pfam" id="PF00498">
    <property type="entry name" value="FHA"/>
    <property type="match status" value="2"/>
</dbReference>
<dbReference type="CDD" id="cd00060">
    <property type="entry name" value="FHA"/>
    <property type="match status" value="1"/>
</dbReference>
<feature type="domain" description="FHA" evidence="2">
    <location>
        <begin position="55"/>
        <end position="101"/>
    </location>
</feature>
<keyword evidence="4" id="KW-1185">Reference proteome</keyword>
<reference evidence="4" key="1">
    <citation type="journal article" date="2023" name="Commun. Biol.">
        <title>Genome analysis of Parmales, the sister group of diatoms, reveals the evolutionary specialization of diatoms from phago-mixotrophs to photoautotrophs.</title>
        <authorList>
            <person name="Ban H."/>
            <person name="Sato S."/>
            <person name="Yoshikawa S."/>
            <person name="Yamada K."/>
            <person name="Nakamura Y."/>
            <person name="Ichinomiya M."/>
            <person name="Sato N."/>
            <person name="Blanc-Mathieu R."/>
            <person name="Endo H."/>
            <person name="Kuwata A."/>
            <person name="Ogata H."/>
        </authorList>
    </citation>
    <scope>NUCLEOTIDE SEQUENCE [LARGE SCALE GENOMIC DNA]</scope>
</reference>
<evidence type="ECO:0000313" key="4">
    <source>
        <dbReference type="Proteomes" id="UP001165065"/>
    </source>
</evidence>
<gene>
    <name evidence="3" type="ORF">TrCOL_g7781</name>
</gene>
<dbReference type="InterPro" id="IPR000253">
    <property type="entry name" value="FHA_dom"/>
</dbReference>
<sequence>MGGGASKATLGACPPGFTSDISSLPSPNESGNYQLILADGKECESHPLKWTGKPIVIGRSETQGSTLRSNDDGTSALHLDLSWNGANWMVKDLESKKGTRVITSNTPVDLPSDGPPHKVTGPCCFHCGVNTFVTLIPANLKACGLECTKLEVEEAQKFEKGNFTEVKKSLVFGRNPDSLGRPIIFHNHTNVSGSHLVLSKEGRHMIVTDNGATHKTVVAQTKLNKECMVGLWPGAEVTLGHKEKNFKEPPIVWVVKMAFG</sequence>
<name>A0A9W7GI40_9STRA</name>
<evidence type="ECO:0000313" key="3">
    <source>
        <dbReference type="EMBL" id="GMI45560.1"/>
    </source>
</evidence>
<dbReference type="OrthoDB" id="187161at2759"/>
<evidence type="ECO:0000259" key="2">
    <source>
        <dbReference type="PROSITE" id="PS50006"/>
    </source>
</evidence>
<dbReference type="Gene3D" id="2.60.200.20">
    <property type="match status" value="2"/>
</dbReference>
<dbReference type="PROSITE" id="PS50006">
    <property type="entry name" value="FHA_DOMAIN"/>
    <property type="match status" value="1"/>
</dbReference>
<organism evidence="3 4">
    <name type="scientific">Triparma columacea</name>
    <dbReference type="NCBI Taxonomy" id="722753"/>
    <lineage>
        <taxon>Eukaryota</taxon>
        <taxon>Sar</taxon>
        <taxon>Stramenopiles</taxon>
        <taxon>Ochrophyta</taxon>
        <taxon>Bolidophyceae</taxon>
        <taxon>Parmales</taxon>
        <taxon>Triparmaceae</taxon>
        <taxon>Triparma</taxon>
    </lineage>
</organism>
<dbReference type="SUPFAM" id="SSF49879">
    <property type="entry name" value="SMAD/FHA domain"/>
    <property type="match status" value="2"/>
</dbReference>
<accession>A0A9W7GI40</accession>